<organism evidence="1">
    <name type="scientific">Chromera velia CCMP2878</name>
    <dbReference type="NCBI Taxonomy" id="1169474"/>
    <lineage>
        <taxon>Eukaryota</taxon>
        <taxon>Sar</taxon>
        <taxon>Alveolata</taxon>
        <taxon>Colpodellida</taxon>
        <taxon>Chromeraceae</taxon>
        <taxon>Chromera</taxon>
    </lineage>
</organism>
<gene>
    <name evidence="1" type="ORF">Cvel_17911</name>
</gene>
<dbReference type="AlphaFoldDB" id="A0A0G4FPC3"/>
<protein>
    <submittedName>
        <fullName evidence="1">Uncharacterized protein</fullName>
    </submittedName>
</protein>
<sequence length="186" mass="20625">MPGVYFLAPFTRTAEKHAELVSKPCNCKNTKQGQKRPGSHTTTCAKKKIGSLRESLWPACFGEHVCPDCLHFAMRGTEAVTRGLRSYMWEQEKCKCEQCKGGAGGEGAAVAAGADEEEEMEGGEEWNDATEATDIQAKTTTLCGHLCNCTADGKYERKTFYCLQDEFRQKIIRNRTTMVPILDEGE</sequence>
<proteinExistence type="predicted"/>
<evidence type="ECO:0000313" key="1">
    <source>
        <dbReference type="EMBL" id="CEM15683.1"/>
    </source>
</evidence>
<accession>A0A0G4FPC3</accession>
<dbReference type="EMBL" id="CDMZ01000502">
    <property type="protein sequence ID" value="CEM15683.1"/>
    <property type="molecule type" value="Genomic_DNA"/>
</dbReference>
<reference evidence="1" key="1">
    <citation type="submission" date="2014-11" db="EMBL/GenBank/DDBJ databases">
        <authorList>
            <person name="Otto D Thomas"/>
            <person name="Naeem Raeece"/>
        </authorList>
    </citation>
    <scope>NUCLEOTIDE SEQUENCE</scope>
</reference>
<name>A0A0G4FPC3_9ALVE</name>
<dbReference type="VEuPathDB" id="CryptoDB:Cvel_17911"/>
<dbReference type="PhylomeDB" id="A0A0G4FPC3"/>